<dbReference type="Proteomes" id="UP000324832">
    <property type="component" value="Unassembled WGS sequence"/>
</dbReference>
<keyword evidence="3" id="KW-1185">Reference proteome</keyword>
<dbReference type="EMBL" id="FZQP02006826">
    <property type="protein sequence ID" value="VVD04081.1"/>
    <property type="molecule type" value="Genomic_DNA"/>
</dbReference>
<dbReference type="AlphaFoldDB" id="A0A5E4R262"/>
<proteinExistence type="predicted"/>
<keyword evidence="1" id="KW-0175">Coiled coil</keyword>
<evidence type="ECO:0000313" key="3">
    <source>
        <dbReference type="Proteomes" id="UP000324832"/>
    </source>
</evidence>
<sequence length="135" mass="15810">MALFGFKSQVSVTYRRGLPVITVPLPSRREKCRFTLRPVSQTVGDLLDQLYEALNVREHQIKKERELRAQLEKLSTELQPLEEVDKLQKDLARLRDPLNIHLPENYKIPKDDTKRSPLTKIKDMLEETSKKMKIT</sequence>
<protein>
    <submittedName>
        <fullName evidence="2">Uncharacterized protein</fullName>
    </submittedName>
</protein>
<organism evidence="2 3">
    <name type="scientific">Leptidea sinapis</name>
    <dbReference type="NCBI Taxonomy" id="189913"/>
    <lineage>
        <taxon>Eukaryota</taxon>
        <taxon>Metazoa</taxon>
        <taxon>Ecdysozoa</taxon>
        <taxon>Arthropoda</taxon>
        <taxon>Hexapoda</taxon>
        <taxon>Insecta</taxon>
        <taxon>Pterygota</taxon>
        <taxon>Neoptera</taxon>
        <taxon>Endopterygota</taxon>
        <taxon>Lepidoptera</taxon>
        <taxon>Glossata</taxon>
        <taxon>Ditrysia</taxon>
        <taxon>Papilionoidea</taxon>
        <taxon>Pieridae</taxon>
        <taxon>Dismorphiinae</taxon>
        <taxon>Leptidea</taxon>
    </lineage>
</organism>
<accession>A0A5E4R262</accession>
<gene>
    <name evidence="2" type="ORF">LSINAPIS_LOCUS13920</name>
</gene>
<feature type="coiled-coil region" evidence="1">
    <location>
        <begin position="57"/>
        <end position="84"/>
    </location>
</feature>
<evidence type="ECO:0000256" key="1">
    <source>
        <dbReference type="SAM" id="Coils"/>
    </source>
</evidence>
<reference evidence="2 3" key="1">
    <citation type="submission" date="2017-07" db="EMBL/GenBank/DDBJ databases">
        <authorList>
            <person name="Talla V."/>
            <person name="Backstrom N."/>
        </authorList>
    </citation>
    <scope>NUCLEOTIDE SEQUENCE [LARGE SCALE GENOMIC DNA]</scope>
</reference>
<evidence type="ECO:0000313" key="2">
    <source>
        <dbReference type="EMBL" id="VVD04081.1"/>
    </source>
</evidence>
<name>A0A5E4R262_9NEOP</name>